<dbReference type="AlphaFoldDB" id="A0A6J4UZV1"/>
<proteinExistence type="predicted"/>
<accession>A0A6J4UZV1</accession>
<name>A0A6J4UZV1_9BACT</name>
<protein>
    <submittedName>
        <fullName evidence="1">Uncharacterized protein</fullName>
    </submittedName>
</protein>
<gene>
    <name evidence="1" type="ORF">AVDCRST_MAG59-2576</name>
</gene>
<reference evidence="1" key="1">
    <citation type="submission" date="2020-02" db="EMBL/GenBank/DDBJ databases">
        <authorList>
            <person name="Meier V. D."/>
        </authorList>
    </citation>
    <scope>NUCLEOTIDE SEQUENCE</scope>
    <source>
        <strain evidence="1">AVDCRST_MAG59</strain>
    </source>
</reference>
<organism evidence="1">
    <name type="scientific">uncultured Thermomicrobiales bacterium</name>
    <dbReference type="NCBI Taxonomy" id="1645740"/>
    <lineage>
        <taxon>Bacteria</taxon>
        <taxon>Pseudomonadati</taxon>
        <taxon>Thermomicrobiota</taxon>
        <taxon>Thermomicrobia</taxon>
        <taxon>Thermomicrobiales</taxon>
        <taxon>environmental samples</taxon>
    </lineage>
</organism>
<evidence type="ECO:0000313" key="1">
    <source>
        <dbReference type="EMBL" id="CAA9560888.1"/>
    </source>
</evidence>
<sequence>MGVRDDIAAYNYATFEGTDDFLAFRGALPVGSAAPDVAATVADTGEPVRLSDYWRDRDLLVEFGSLT</sequence>
<dbReference type="EMBL" id="CADCWF010000160">
    <property type="protein sequence ID" value="CAA9560888.1"/>
    <property type="molecule type" value="Genomic_DNA"/>
</dbReference>